<sequence>MNHLIFSAVLTACLEIGGHQHSHQHEPYNKPPDEYFYEEPAQLNSSETYYWPTPVSPAPPSTLLIDDDNLSNCDSAHRLSSCQLGVPFGPINFTEYPLKPEYKDYTPEKILKLDLLACIQSAVRYNCQGPWIFSTPKLFRGKFNYLPSCLQTSHETACDPKPIPASSPDFPTNYTGKLFGIEYITLTGPVVLGGKVLFLPL</sequence>
<reference evidence="1" key="1">
    <citation type="submission" date="2022-04" db="EMBL/GenBank/DDBJ databases">
        <title>Genome of the entomopathogenic fungus Entomophthora muscae.</title>
        <authorList>
            <person name="Elya C."/>
            <person name="Lovett B.R."/>
            <person name="Lee E."/>
            <person name="Macias A.M."/>
            <person name="Hajek A.E."/>
            <person name="De Bivort B.L."/>
            <person name="Kasson M.T."/>
            <person name="De Fine Licht H.H."/>
            <person name="Stajich J.E."/>
        </authorList>
    </citation>
    <scope>NUCLEOTIDE SEQUENCE</scope>
    <source>
        <strain evidence="1">Berkeley</strain>
    </source>
</reference>
<comment type="caution">
    <text evidence="1">The sequence shown here is derived from an EMBL/GenBank/DDBJ whole genome shotgun (WGS) entry which is preliminary data.</text>
</comment>
<dbReference type="Proteomes" id="UP001165960">
    <property type="component" value="Unassembled WGS sequence"/>
</dbReference>
<gene>
    <name evidence="1" type="ORF">DSO57_1036609</name>
</gene>
<accession>A0ACC2UK69</accession>
<evidence type="ECO:0000313" key="2">
    <source>
        <dbReference type="Proteomes" id="UP001165960"/>
    </source>
</evidence>
<evidence type="ECO:0000313" key="1">
    <source>
        <dbReference type="EMBL" id="KAJ9087105.1"/>
    </source>
</evidence>
<keyword evidence="2" id="KW-1185">Reference proteome</keyword>
<protein>
    <submittedName>
        <fullName evidence="1">Uncharacterized protein</fullName>
    </submittedName>
</protein>
<dbReference type="EMBL" id="QTSX02000357">
    <property type="protein sequence ID" value="KAJ9087105.1"/>
    <property type="molecule type" value="Genomic_DNA"/>
</dbReference>
<proteinExistence type="predicted"/>
<name>A0ACC2UK69_9FUNG</name>
<organism evidence="1 2">
    <name type="scientific">Entomophthora muscae</name>
    <dbReference type="NCBI Taxonomy" id="34485"/>
    <lineage>
        <taxon>Eukaryota</taxon>
        <taxon>Fungi</taxon>
        <taxon>Fungi incertae sedis</taxon>
        <taxon>Zoopagomycota</taxon>
        <taxon>Entomophthoromycotina</taxon>
        <taxon>Entomophthoromycetes</taxon>
        <taxon>Entomophthorales</taxon>
        <taxon>Entomophthoraceae</taxon>
        <taxon>Entomophthora</taxon>
    </lineage>
</organism>